<dbReference type="RefSeq" id="WP_179755815.1">
    <property type="nucleotide sequence ID" value="NZ_JACCBU010000001.1"/>
</dbReference>
<keyword evidence="4" id="KW-0804">Transcription</keyword>
<dbReference type="GO" id="GO:0016301">
    <property type="term" value="F:kinase activity"/>
    <property type="evidence" value="ECO:0007669"/>
    <property type="project" value="UniProtKB-KW"/>
</dbReference>
<dbReference type="AlphaFoldDB" id="A0A7Y9LFA7"/>
<dbReference type="PROSITE" id="PS50921">
    <property type="entry name" value="ANTAR"/>
    <property type="match status" value="1"/>
</dbReference>
<evidence type="ECO:0000313" key="6">
    <source>
        <dbReference type="EMBL" id="NYE73921.1"/>
    </source>
</evidence>
<dbReference type="EMBL" id="JACCBU010000001">
    <property type="protein sequence ID" value="NYE73921.1"/>
    <property type="molecule type" value="Genomic_DNA"/>
</dbReference>
<proteinExistence type="predicted"/>
<evidence type="ECO:0000256" key="4">
    <source>
        <dbReference type="ARBA" id="ARBA00023163"/>
    </source>
</evidence>
<evidence type="ECO:0000259" key="5">
    <source>
        <dbReference type="PROSITE" id="PS50921"/>
    </source>
</evidence>
<dbReference type="InterPro" id="IPR003018">
    <property type="entry name" value="GAF"/>
</dbReference>
<dbReference type="InterPro" id="IPR005561">
    <property type="entry name" value="ANTAR"/>
</dbReference>
<organism evidence="6 7">
    <name type="scientific">Microlunatus parietis</name>
    <dbReference type="NCBI Taxonomy" id="682979"/>
    <lineage>
        <taxon>Bacteria</taxon>
        <taxon>Bacillati</taxon>
        <taxon>Actinomycetota</taxon>
        <taxon>Actinomycetes</taxon>
        <taxon>Propionibacteriales</taxon>
        <taxon>Propionibacteriaceae</taxon>
        <taxon>Microlunatus</taxon>
    </lineage>
</organism>
<feature type="domain" description="ANTAR" evidence="5">
    <location>
        <begin position="168"/>
        <end position="229"/>
    </location>
</feature>
<gene>
    <name evidence="6" type="ORF">BKA15_005250</name>
</gene>
<comment type="caution">
    <text evidence="6">The sequence shown here is derived from an EMBL/GenBank/DDBJ whole genome shotgun (WGS) entry which is preliminary data.</text>
</comment>
<dbReference type="PIRSF" id="PIRSF036625">
    <property type="entry name" value="GAF_ANTAR"/>
    <property type="match status" value="1"/>
</dbReference>
<reference evidence="6 7" key="1">
    <citation type="submission" date="2020-07" db="EMBL/GenBank/DDBJ databases">
        <title>Sequencing the genomes of 1000 actinobacteria strains.</title>
        <authorList>
            <person name="Klenk H.-P."/>
        </authorList>
    </citation>
    <scope>NUCLEOTIDE SEQUENCE [LARGE SCALE GENOMIC DNA]</scope>
    <source>
        <strain evidence="6 7">DSM 22083</strain>
    </source>
</reference>
<dbReference type="InterPro" id="IPR029016">
    <property type="entry name" value="GAF-like_dom_sf"/>
</dbReference>
<dbReference type="SUPFAM" id="SSF52172">
    <property type="entry name" value="CheY-like"/>
    <property type="match status" value="1"/>
</dbReference>
<sequence>MVSREVRLGHLFVRLADSLVRDLDVVELLDELVARCTDLLDAESAALILADEQGVLRVLAASSAQAWSLEELELRQQDGPCLDCYHSGEPVVATVAADQPERWPVFAAALRRLRLGPTYALPLRLRGRTIGTLKLVAVPDHPLPDDQLQVAQALADVTTITILQQRANQASERLVAQLQVALNSRIAIEQAKGVTAQALGVSTDRAFTVLRDHARRSRESLTDVAQRIAAGHLSPEVLAEDR</sequence>
<evidence type="ECO:0000313" key="7">
    <source>
        <dbReference type="Proteomes" id="UP000569914"/>
    </source>
</evidence>
<dbReference type="Pfam" id="PF13185">
    <property type="entry name" value="GAF_2"/>
    <property type="match status" value="1"/>
</dbReference>
<dbReference type="Gene3D" id="3.30.450.40">
    <property type="match status" value="1"/>
</dbReference>
<dbReference type="InterPro" id="IPR012074">
    <property type="entry name" value="GAF_ANTAR"/>
</dbReference>
<keyword evidence="2" id="KW-0418">Kinase</keyword>
<evidence type="ECO:0000256" key="2">
    <source>
        <dbReference type="ARBA" id="ARBA00022777"/>
    </source>
</evidence>
<accession>A0A7Y9LFA7</accession>
<keyword evidence="7" id="KW-1185">Reference proteome</keyword>
<dbReference type="Proteomes" id="UP000569914">
    <property type="component" value="Unassembled WGS sequence"/>
</dbReference>
<evidence type="ECO:0000256" key="1">
    <source>
        <dbReference type="ARBA" id="ARBA00022679"/>
    </source>
</evidence>
<dbReference type="SMART" id="SM01012">
    <property type="entry name" value="ANTAR"/>
    <property type="match status" value="1"/>
</dbReference>
<evidence type="ECO:0000256" key="3">
    <source>
        <dbReference type="ARBA" id="ARBA00023015"/>
    </source>
</evidence>
<keyword evidence="3" id="KW-0805">Transcription regulation</keyword>
<name>A0A7Y9LFA7_9ACTN</name>
<dbReference type="InterPro" id="IPR036388">
    <property type="entry name" value="WH-like_DNA-bd_sf"/>
</dbReference>
<dbReference type="Gene3D" id="1.10.10.10">
    <property type="entry name" value="Winged helix-like DNA-binding domain superfamily/Winged helix DNA-binding domain"/>
    <property type="match status" value="1"/>
</dbReference>
<protein>
    <submittedName>
        <fullName evidence="6">GAF domain-containing protein</fullName>
    </submittedName>
</protein>
<dbReference type="GO" id="GO:0003723">
    <property type="term" value="F:RNA binding"/>
    <property type="evidence" value="ECO:0007669"/>
    <property type="project" value="InterPro"/>
</dbReference>
<dbReference type="SMART" id="SM00065">
    <property type="entry name" value="GAF"/>
    <property type="match status" value="1"/>
</dbReference>
<dbReference type="InterPro" id="IPR011006">
    <property type="entry name" value="CheY-like_superfamily"/>
</dbReference>
<dbReference type="Pfam" id="PF03861">
    <property type="entry name" value="ANTAR"/>
    <property type="match status" value="1"/>
</dbReference>
<keyword evidence="1" id="KW-0808">Transferase</keyword>
<dbReference type="SUPFAM" id="SSF55781">
    <property type="entry name" value="GAF domain-like"/>
    <property type="match status" value="1"/>
</dbReference>